<evidence type="ECO:0000256" key="6">
    <source>
        <dbReference type="ARBA" id="ARBA00022840"/>
    </source>
</evidence>
<dbReference type="Pfam" id="PF22700">
    <property type="entry name" value="MVD-like_N"/>
    <property type="match status" value="1"/>
</dbReference>
<dbReference type="EMBL" id="HE650823">
    <property type="protein sequence ID" value="CCF57464.1"/>
    <property type="molecule type" value="Genomic_DNA"/>
</dbReference>
<evidence type="ECO:0000256" key="10">
    <source>
        <dbReference type="ARBA" id="ARBA00023166"/>
    </source>
</evidence>
<keyword evidence="12 14" id="KW-0456">Lyase</keyword>
<dbReference type="InParanoid" id="H2ASW4"/>
<dbReference type="RefSeq" id="XP_003956599.1">
    <property type="nucleotide sequence ID" value="XM_003956550.1"/>
</dbReference>
<dbReference type="GO" id="GO:0004163">
    <property type="term" value="F:diphosphomevalonate decarboxylase activity"/>
    <property type="evidence" value="ECO:0007669"/>
    <property type="project" value="UniProtKB-UniRule"/>
</dbReference>
<evidence type="ECO:0000313" key="19">
    <source>
        <dbReference type="Proteomes" id="UP000005220"/>
    </source>
</evidence>
<name>H2ASW4_KAZAF</name>
<dbReference type="EC" id="4.1.1.33" evidence="3 14"/>
<proteinExistence type="inferred from homology"/>
<dbReference type="PANTHER" id="PTHR10977">
    <property type="entry name" value="DIPHOSPHOMEVALONATE DECARBOXYLASE"/>
    <property type="match status" value="1"/>
</dbReference>
<evidence type="ECO:0000256" key="1">
    <source>
        <dbReference type="ARBA" id="ARBA00005055"/>
    </source>
</evidence>
<dbReference type="PIRSF" id="PIRSF015950">
    <property type="entry name" value="Mev_P_decrbx"/>
    <property type="match status" value="1"/>
</dbReference>
<feature type="domain" description="Mvd1 C-terminal" evidence="16">
    <location>
        <begin position="195"/>
        <end position="382"/>
    </location>
</feature>
<dbReference type="InterPro" id="IPR005935">
    <property type="entry name" value="Mev_decarb"/>
</dbReference>
<dbReference type="GO" id="GO:0006696">
    <property type="term" value="P:ergosterol biosynthetic process"/>
    <property type="evidence" value="ECO:0007669"/>
    <property type="project" value="EnsemblFungi"/>
</dbReference>
<keyword evidence="9 14" id="KW-0443">Lipid metabolism</keyword>
<dbReference type="InterPro" id="IPR036554">
    <property type="entry name" value="GHMP_kinase_C_sf"/>
</dbReference>
<dbReference type="GO" id="GO:0005524">
    <property type="term" value="F:ATP binding"/>
    <property type="evidence" value="ECO:0007669"/>
    <property type="project" value="UniProtKB-UniRule"/>
</dbReference>
<keyword evidence="6 14" id="KW-0067">ATP-binding</keyword>
<dbReference type="Proteomes" id="UP000005220">
    <property type="component" value="Chromosome 3"/>
</dbReference>
<sequence length="396" mass="44374">MSIHIASTTAPVNIATLKYWGKRDADLNLPTNSSISVTLSQDDLRTLTSVATSESFNKDTLWINGKEESLDSKRTQDCLKDLRSLREEMEVNDKSLPRFSQWKLHIVSENNFPTAAGLASSAAGFAALVVAIAKLYQLPQSMSELSKIARKGSGSACRSLFGGYVAWEMGQLANGEDSMAVPVASMDEWPEMKAAILVVSDVKKDTPSTQGMQLTVHTSDLFKERINNVVPRRFEEMKTAIRNKNFKEFAELTMKDSNSFHATCLDSYPPIFYMNDTSKKIIRLIHSINEFFGEVIVAYTFDAGPNAVLYYLEKDEAKIFAFIYTLLKKVEGWANKYTEPELQSFEKLFVEYKDKITFQMDSELYEGINRVILTKVGSGPQSTNECLIDESTGSPK</sequence>
<evidence type="ECO:0000259" key="16">
    <source>
        <dbReference type="Pfam" id="PF18376"/>
    </source>
</evidence>
<evidence type="ECO:0000256" key="15">
    <source>
        <dbReference type="RuleBase" id="RU363086"/>
    </source>
</evidence>
<dbReference type="InterPro" id="IPR020568">
    <property type="entry name" value="Ribosomal_Su5_D2-typ_SF"/>
</dbReference>
<evidence type="ECO:0000256" key="14">
    <source>
        <dbReference type="PIRNR" id="PIRNR015950"/>
    </source>
</evidence>
<evidence type="ECO:0000256" key="13">
    <source>
        <dbReference type="ARBA" id="ARBA00048416"/>
    </source>
</evidence>
<keyword evidence="11 15" id="KW-0753">Steroid metabolism</keyword>
<feature type="domain" description="Diphosphomevalonate decarboxylase-like N-terminal" evidence="17">
    <location>
        <begin position="10"/>
        <end position="180"/>
    </location>
</feature>
<organism evidence="18 19">
    <name type="scientific">Kazachstania africana (strain ATCC 22294 / BCRC 22015 / CBS 2517 / CECT 1963 / NBRC 1671 / NRRL Y-8276)</name>
    <name type="common">Yeast</name>
    <name type="synonym">Kluyveromyces africanus</name>
    <dbReference type="NCBI Taxonomy" id="1071382"/>
    <lineage>
        <taxon>Eukaryota</taxon>
        <taxon>Fungi</taxon>
        <taxon>Dikarya</taxon>
        <taxon>Ascomycota</taxon>
        <taxon>Saccharomycotina</taxon>
        <taxon>Saccharomycetes</taxon>
        <taxon>Saccharomycetales</taxon>
        <taxon>Saccharomycetaceae</taxon>
        <taxon>Kazachstania</taxon>
    </lineage>
</organism>
<dbReference type="InterPro" id="IPR041431">
    <property type="entry name" value="Mvd1_C"/>
</dbReference>
<keyword evidence="8 15" id="KW-0756">Sterol biosynthesis</keyword>
<dbReference type="UniPathway" id="UPA00057">
    <property type="reaction ID" value="UER00100"/>
</dbReference>
<dbReference type="SUPFAM" id="SSF55060">
    <property type="entry name" value="GHMP Kinase, C-terminal domain"/>
    <property type="match status" value="1"/>
</dbReference>
<keyword evidence="4 15" id="KW-0444">Lipid biosynthesis</keyword>
<evidence type="ECO:0000256" key="5">
    <source>
        <dbReference type="ARBA" id="ARBA00022741"/>
    </source>
</evidence>
<evidence type="ECO:0000256" key="4">
    <source>
        <dbReference type="ARBA" id="ARBA00022516"/>
    </source>
</evidence>
<dbReference type="Pfam" id="PF18376">
    <property type="entry name" value="MDD_C"/>
    <property type="match status" value="1"/>
</dbReference>
<dbReference type="Gene3D" id="3.30.70.890">
    <property type="entry name" value="GHMP kinase, C-terminal domain"/>
    <property type="match status" value="1"/>
</dbReference>
<dbReference type="NCBIfam" id="TIGR01240">
    <property type="entry name" value="mevDPdecarb"/>
    <property type="match status" value="1"/>
</dbReference>
<dbReference type="Gene3D" id="3.30.230.10">
    <property type="match status" value="1"/>
</dbReference>
<dbReference type="GO" id="GO:0019287">
    <property type="term" value="P:isopentenyl diphosphate biosynthetic process, mevalonate pathway"/>
    <property type="evidence" value="ECO:0007669"/>
    <property type="project" value="UniProtKB-UniRule"/>
</dbReference>
<dbReference type="InterPro" id="IPR029765">
    <property type="entry name" value="Mev_diP_decarb"/>
</dbReference>
<evidence type="ECO:0000259" key="17">
    <source>
        <dbReference type="Pfam" id="PF22700"/>
    </source>
</evidence>
<keyword evidence="10 15" id="KW-1207">Sterol metabolism</keyword>
<dbReference type="SUPFAM" id="SSF54211">
    <property type="entry name" value="Ribosomal protein S5 domain 2-like"/>
    <property type="match status" value="1"/>
</dbReference>
<comment type="catalytic activity">
    <reaction evidence="13">
        <text>(R)-5-diphosphomevalonate + ATP = isopentenyl diphosphate + ADP + phosphate + CO2</text>
        <dbReference type="Rhea" id="RHEA:23732"/>
        <dbReference type="ChEBI" id="CHEBI:16526"/>
        <dbReference type="ChEBI" id="CHEBI:30616"/>
        <dbReference type="ChEBI" id="CHEBI:43474"/>
        <dbReference type="ChEBI" id="CHEBI:57557"/>
        <dbReference type="ChEBI" id="CHEBI:128769"/>
        <dbReference type="ChEBI" id="CHEBI:456216"/>
        <dbReference type="EC" id="4.1.1.33"/>
    </reaction>
    <physiologicalReaction direction="left-to-right" evidence="13">
        <dbReference type="Rhea" id="RHEA:23733"/>
    </physiologicalReaction>
</comment>
<keyword evidence="19" id="KW-1185">Reference proteome</keyword>
<dbReference type="GeneID" id="13885382"/>
<dbReference type="HOGENOM" id="CLU_040369_4_2_1"/>
<evidence type="ECO:0000256" key="11">
    <source>
        <dbReference type="ARBA" id="ARBA00023221"/>
    </source>
</evidence>
<dbReference type="FunFam" id="3.30.230.10:FF:000018">
    <property type="entry name" value="Diphosphomevalonate decarboxylase"/>
    <property type="match status" value="1"/>
</dbReference>
<evidence type="ECO:0000256" key="3">
    <source>
        <dbReference type="ARBA" id="ARBA00012296"/>
    </source>
</evidence>
<evidence type="ECO:0000256" key="8">
    <source>
        <dbReference type="ARBA" id="ARBA00023011"/>
    </source>
</evidence>
<accession>H2ASW4</accession>
<dbReference type="AlphaFoldDB" id="H2ASW4"/>
<evidence type="ECO:0000313" key="18">
    <source>
        <dbReference type="EMBL" id="CCF57464.1"/>
    </source>
</evidence>
<dbReference type="GO" id="GO:0005829">
    <property type="term" value="C:cytosol"/>
    <property type="evidence" value="ECO:0007669"/>
    <property type="project" value="InterPro"/>
</dbReference>
<protein>
    <recommendedName>
        <fullName evidence="3 14">Diphosphomevalonate decarboxylase</fullName>
        <ecNumber evidence="3 14">4.1.1.33</ecNumber>
    </recommendedName>
</protein>
<dbReference type="STRING" id="1071382.H2ASW4"/>
<dbReference type="FunFam" id="3.30.70.890:FF:000005">
    <property type="entry name" value="Diphosphomevalonate decarboxylase"/>
    <property type="match status" value="1"/>
</dbReference>
<evidence type="ECO:0000256" key="2">
    <source>
        <dbReference type="ARBA" id="ARBA00008831"/>
    </source>
</evidence>
<gene>
    <name evidence="18" type="primary">KAFR0C04730</name>
    <name evidence="18" type="ORF">KAFR_0C04730</name>
</gene>
<dbReference type="OrthoDB" id="10253702at2759"/>
<comment type="similarity">
    <text evidence="2 14 15">Belongs to the diphosphomevalonate decarboxylase family.</text>
</comment>
<dbReference type="InterPro" id="IPR053859">
    <property type="entry name" value="MVD-like_N"/>
</dbReference>
<comment type="pathway">
    <text evidence="1 15">Isoprenoid biosynthesis; isopentenyl diphosphate biosynthesis via mevalonate pathway; isopentenyl diphosphate from (R)-mevalonate: step 3/3.</text>
</comment>
<evidence type="ECO:0000256" key="12">
    <source>
        <dbReference type="ARBA" id="ARBA00023239"/>
    </source>
</evidence>
<evidence type="ECO:0000256" key="7">
    <source>
        <dbReference type="ARBA" id="ARBA00022955"/>
    </source>
</evidence>
<dbReference type="eggNOG" id="KOG2833">
    <property type="taxonomic scope" value="Eukaryota"/>
</dbReference>
<dbReference type="FunCoup" id="H2ASW4">
    <property type="interactions" value="734"/>
</dbReference>
<keyword evidence="7 15" id="KW-0752">Steroid biosynthesis</keyword>
<reference evidence="18 19" key="1">
    <citation type="journal article" date="2011" name="Proc. Natl. Acad. Sci. U.S.A.">
        <title>Evolutionary erosion of yeast sex chromosomes by mating-type switching accidents.</title>
        <authorList>
            <person name="Gordon J.L."/>
            <person name="Armisen D."/>
            <person name="Proux-Wera E."/>
            <person name="Oheigeartaigh S.S."/>
            <person name="Byrne K.P."/>
            <person name="Wolfe K.H."/>
        </authorList>
    </citation>
    <scope>NUCLEOTIDE SEQUENCE [LARGE SCALE GENOMIC DNA]</scope>
    <source>
        <strain evidence="19">ATCC 22294 / BCRC 22015 / CBS 2517 / CECT 1963 / NBRC 1671 / NRRL Y-8276</strain>
    </source>
</reference>
<keyword evidence="5 14" id="KW-0547">Nucleotide-binding</keyword>
<dbReference type="KEGG" id="kaf:KAFR_0C04730"/>
<evidence type="ECO:0000256" key="9">
    <source>
        <dbReference type="ARBA" id="ARBA00023098"/>
    </source>
</evidence>
<dbReference type="InterPro" id="IPR014721">
    <property type="entry name" value="Ribsml_uS5_D2-typ_fold_subgr"/>
</dbReference>
<dbReference type="PANTHER" id="PTHR10977:SF3">
    <property type="entry name" value="DIPHOSPHOMEVALONATE DECARBOXYLASE"/>
    <property type="match status" value="1"/>
</dbReference>